<evidence type="ECO:0000313" key="1">
    <source>
        <dbReference type="EMBL" id="CUS10064.1"/>
    </source>
</evidence>
<dbReference type="AlphaFoldDB" id="A0A292PSF7"/>
<reference evidence="1" key="1">
    <citation type="submission" date="2015-10" db="EMBL/GenBank/DDBJ databases">
        <authorList>
            <person name="Regsiter A."/>
            <person name="william w."/>
        </authorList>
    </citation>
    <scope>NUCLEOTIDE SEQUENCE</scope>
    <source>
        <strain evidence="1">Montdore</strain>
    </source>
</reference>
<feature type="non-terminal residue" evidence="1">
    <location>
        <position position="42"/>
    </location>
</feature>
<dbReference type="Proteomes" id="UP001412239">
    <property type="component" value="Unassembled WGS sequence"/>
</dbReference>
<proteinExistence type="predicted"/>
<keyword evidence="2" id="KW-1185">Reference proteome</keyword>
<name>A0A292PSF7_9PEZI</name>
<accession>A0A292PSF7</accession>
<evidence type="ECO:0000313" key="2">
    <source>
        <dbReference type="Proteomes" id="UP001412239"/>
    </source>
</evidence>
<sequence length="42" mass="5012">MLRHPCRHARVEMRLRGERRERCVSFQTNGSIKVSWADAWGK</sequence>
<organism evidence="1 2">
    <name type="scientific">Tuber aestivum</name>
    <name type="common">summer truffle</name>
    <dbReference type="NCBI Taxonomy" id="59557"/>
    <lineage>
        <taxon>Eukaryota</taxon>
        <taxon>Fungi</taxon>
        <taxon>Dikarya</taxon>
        <taxon>Ascomycota</taxon>
        <taxon>Pezizomycotina</taxon>
        <taxon>Pezizomycetes</taxon>
        <taxon>Pezizales</taxon>
        <taxon>Tuberaceae</taxon>
        <taxon>Tuber</taxon>
    </lineage>
</organism>
<gene>
    <name evidence="1" type="ORF">GSTUAT00005829001</name>
</gene>
<protein>
    <submittedName>
        <fullName evidence="1">Uncharacterized protein</fullName>
    </submittedName>
</protein>
<dbReference type="EMBL" id="LN891058">
    <property type="protein sequence ID" value="CUS10064.1"/>
    <property type="molecule type" value="Genomic_DNA"/>
</dbReference>